<evidence type="ECO:0000256" key="4">
    <source>
        <dbReference type="SAM" id="MobiDB-lite"/>
    </source>
</evidence>
<dbReference type="EMBL" id="JAPDHF010000004">
    <property type="protein sequence ID" value="KAJ4019680.1"/>
    <property type="molecule type" value="Genomic_DNA"/>
</dbReference>
<evidence type="ECO:0000256" key="1">
    <source>
        <dbReference type="ARBA" id="ARBA00022670"/>
    </source>
</evidence>
<dbReference type="Pfam" id="PF00082">
    <property type="entry name" value="Peptidase_S8"/>
    <property type="match status" value="1"/>
</dbReference>
<dbReference type="InterPro" id="IPR002110">
    <property type="entry name" value="Ankyrin_rpt"/>
</dbReference>
<dbReference type="AlphaFoldDB" id="A0A9W8UE40"/>
<comment type="caution">
    <text evidence="7">The sequence shown here is derived from an EMBL/GenBank/DDBJ whole genome shotgun (WGS) entry which is preliminary data.</text>
</comment>
<keyword evidence="5" id="KW-0472">Membrane</keyword>
<evidence type="ECO:0000256" key="5">
    <source>
        <dbReference type="SAM" id="Phobius"/>
    </source>
</evidence>
<proteinExistence type="predicted"/>
<feature type="transmembrane region" description="Helical" evidence="5">
    <location>
        <begin position="1006"/>
        <end position="1025"/>
    </location>
</feature>
<reference evidence="7" key="1">
    <citation type="submission" date="2022-10" db="EMBL/GenBank/DDBJ databases">
        <title>Fusarium specimens isolated from Avocado Roots.</title>
        <authorList>
            <person name="Stajich J."/>
            <person name="Roper C."/>
            <person name="Heimlech-Rivalta G."/>
        </authorList>
    </citation>
    <scope>NUCLEOTIDE SEQUENCE</scope>
    <source>
        <strain evidence="7">CF00143</strain>
    </source>
</reference>
<dbReference type="SMART" id="SM00248">
    <property type="entry name" value="ANK"/>
    <property type="match status" value="3"/>
</dbReference>
<dbReference type="Proteomes" id="UP001152130">
    <property type="component" value="Unassembled WGS sequence"/>
</dbReference>
<evidence type="ECO:0000313" key="8">
    <source>
        <dbReference type="Proteomes" id="UP001152130"/>
    </source>
</evidence>
<dbReference type="PANTHER" id="PTHR24121">
    <property type="entry name" value="NO MECHANORECEPTOR POTENTIAL C, ISOFORM D-RELATED"/>
    <property type="match status" value="1"/>
</dbReference>
<dbReference type="InterPro" id="IPR015500">
    <property type="entry name" value="Peptidase_S8_subtilisin-rel"/>
</dbReference>
<keyword evidence="2" id="KW-0378">Hydrolase</keyword>
<evidence type="ECO:0000256" key="2">
    <source>
        <dbReference type="ARBA" id="ARBA00022801"/>
    </source>
</evidence>
<feature type="compositionally biased region" description="Basic and acidic residues" evidence="4">
    <location>
        <begin position="321"/>
        <end position="330"/>
    </location>
</feature>
<gene>
    <name evidence="7" type="ORF">NW766_003438</name>
</gene>
<dbReference type="SUPFAM" id="SSF52743">
    <property type="entry name" value="Subtilisin-like"/>
    <property type="match status" value="1"/>
</dbReference>
<feature type="compositionally biased region" description="Basic and acidic residues" evidence="4">
    <location>
        <begin position="340"/>
        <end position="377"/>
    </location>
</feature>
<dbReference type="CDD" id="cd07491">
    <property type="entry name" value="Peptidases_S8_7"/>
    <property type="match status" value="1"/>
</dbReference>
<dbReference type="Gene3D" id="3.40.50.200">
    <property type="entry name" value="Peptidase S8/S53 domain"/>
    <property type="match status" value="1"/>
</dbReference>
<keyword evidence="8" id="KW-1185">Reference proteome</keyword>
<dbReference type="OrthoDB" id="5093543at2759"/>
<keyword evidence="5" id="KW-1133">Transmembrane helix</keyword>
<evidence type="ECO:0000259" key="6">
    <source>
        <dbReference type="Pfam" id="PF00082"/>
    </source>
</evidence>
<feature type="domain" description="Peptidase S8/S53" evidence="6">
    <location>
        <begin position="800"/>
        <end position="1022"/>
    </location>
</feature>
<dbReference type="InterPro" id="IPR036770">
    <property type="entry name" value="Ankyrin_rpt-contain_sf"/>
</dbReference>
<dbReference type="InterPro" id="IPR036852">
    <property type="entry name" value="Peptidase_S8/S53_dom_sf"/>
</dbReference>
<sequence>MAVVLEPGYQDLPDAEFDLAEDELDDDVDHHFHSQHPDTTWENRLKEAGEIIRNQKKFTTQGQVNEFLHRFGDVTRQCNVQAGTILHVLVEVVQHNRLIPEDVELLARALVEQAPDLVAVFNKDKKTPILMAIRFCQDRLLEYMISSCVEHEDQPNALDCLNDALSRPHDGTETALHAAFSEKLNWKSLKMLMEHATNKTLSIGDNMQKTPMHHAVQFRRCNQQRVELIEMLIQKDSVERSSKAKSAKTFLDICDKDGISVFQEHENTRKSWEMMMRSKTVSKAEPDTIDSSETGERLPPRDLRLPTRTRELKPQMTIKISGDRDRDISGRKGQSLTATQEKELLRQRMKEEEQARLKRDDASVKNHNPIDNDEATRRAASPYRSARTTDKDETSHVRIIDPGRATETAPNTAVRRTNTGRKIEDQNNGNSAGKQVPSTEKTRKHFNNSNRILQKLKLYYMRTRNPEMVMFFLYGSNTNDIQTGFDYTGSPSDISWKDFKRRFGADPSRGYRFDPVLQYATFPYVKVNDKLTPAEKEALEKGSAKPPVGRKDIRYFLDWLYAKGVRHIIKLSVEEPMDVGRGVHGDQTIQEALGKFVIEHLDWKKTDLDPETILHIGSQREEASLEESGENEPVIESQMRKLRLVWSGSNAVLRAWSDEDALPKMRFLQEVEIVRPPPHMICDSKQWINKKISDFESRLNNSREPLPSENTPRQVPFEGSPLGYIRVNLVDPTTGAQQGVTPHGVLPTSSLTPDKGINAHQWLSSVEEFASVMKPFWETTAKRFRDMNQNMGTAERVEKPVTIALIDDGVNKFEIDHPNQVLEGKSFDFHDERVNSPFLSAKGHGTTMARMILRVCPMAEIYPIRLKTYSDPNGNFTINADYAARAIQAALDKQADIISMSWTLPMASRTGEDPLKTNLHNVLQKAISRNVLMFCSAPDKGKFTGADYPSAPFPKKFFRIGAANSDGTVFNWTPDDITFILPGVHVNQDQIRSKSTQDKGMTEHTGSSVATALGAGLAAMILYCLKASILRIKIANRNQNVIPAIPTERLKDIMKRDAMKGAFESLGSQTSNKFIQVWEELDKVTNILKKWERVEPESEASMEFTKNFIDFGIKLASSVK</sequence>
<dbReference type="GO" id="GO:0004252">
    <property type="term" value="F:serine-type endopeptidase activity"/>
    <property type="evidence" value="ECO:0007669"/>
    <property type="project" value="InterPro"/>
</dbReference>
<dbReference type="PRINTS" id="PR00723">
    <property type="entry name" value="SUBTILISIN"/>
</dbReference>
<keyword evidence="5" id="KW-0812">Transmembrane</keyword>
<accession>A0A9W8UE40</accession>
<dbReference type="SUPFAM" id="SSF48403">
    <property type="entry name" value="Ankyrin repeat"/>
    <property type="match status" value="1"/>
</dbReference>
<dbReference type="PANTHER" id="PTHR24121:SF23">
    <property type="entry name" value="NO MECHANORECEPTOR POTENTIAL C, ISOFORM H"/>
    <property type="match status" value="1"/>
</dbReference>
<keyword evidence="3" id="KW-0720">Serine protease</keyword>
<keyword evidence="1" id="KW-0645">Protease</keyword>
<feature type="compositionally biased region" description="Polar residues" evidence="4">
    <location>
        <begin position="426"/>
        <end position="439"/>
    </location>
</feature>
<feature type="region of interest" description="Disordered" evidence="4">
    <location>
        <begin position="280"/>
        <end position="303"/>
    </location>
</feature>
<organism evidence="7 8">
    <name type="scientific">Fusarium irregulare</name>
    <dbReference type="NCBI Taxonomy" id="2494466"/>
    <lineage>
        <taxon>Eukaryota</taxon>
        <taxon>Fungi</taxon>
        <taxon>Dikarya</taxon>
        <taxon>Ascomycota</taxon>
        <taxon>Pezizomycotina</taxon>
        <taxon>Sordariomycetes</taxon>
        <taxon>Hypocreomycetidae</taxon>
        <taxon>Hypocreales</taxon>
        <taxon>Nectriaceae</taxon>
        <taxon>Fusarium</taxon>
        <taxon>Fusarium incarnatum-equiseti species complex</taxon>
    </lineage>
</organism>
<feature type="compositionally biased region" description="Basic and acidic residues" evidence="4">
    <location>
        <begin position="294"/>
        <end position="303"/>
    </location>
</feature>
<dbReference type="Gene3D" id="1.25.40.20">
    <property type="entry name" value="Ankyrin repeat-containing domain"/>
    <property type="match status" value="1"/>
</dbReference>
<evidence type="ECO:0000313" key="7">
    <source>
        <dbReference type="EMBL" id="KAJ4019680.1"/>
    </source>
</evidence>
<evidence type="ECO:0000256" key="3">
    <source>
        <dbReference type="ARBA" id="ARBA00022825"/>
    </source>
</evidence>
<dbReference type="InterPro" id="IPR000209">
    <property type="entry name" value="Peptidase_S8/S53_dom"/>
</dbReference>
<protein>
    <recommendedName>
        <fullName evidence="6">Peptidase S8/S53 domain-containing protein</fullName>
    </recommendedName>
</protein>
<feature type="region of interest" description="Disordered" evidence="4">
    <location>
        <begin position="422"/>
        <end position="442"/>
    </location>
</feature>
<dbReference type="GO" id="GO:0006508">
    <property type="term" value="P:proteolysis"/>
    <property type="evidence" value="ECO:0007669"/>
    <property type="project" value="UniProtKB-KW"/>
</dbReference>
<name>A0A9W8UE40_9HYPO</name>
<feature type="region of interest" description="Disordered" evidence="4">
    <location>
        <begin position="321"/>
        <end position="395"/>
    </location>
</feature>